<keyword evidence="2" id="KW-1185">Reference proteome</keyword>
<evidence type="ECO:0000313" key="2">
    <source>
        <dbReference type="Proteomes" id="UP000887575"/>
    </source>
</evidence>
<dbReference type="AlphaFoldDB" id="A0AAF3FBA1"/>
<keyword evidence="1" id="KW-0732">Signal</keyword>
<dbReference type="WBParaSite" id="MBELARI_LOCUS4082">
    <property type="protein sequence ID" value="MBELARI_LOCUS4082"/>
    <property type="gene ID" value="MBELARI_LOCUS4082"/>
</dbReference>
<evidence type="ECO:0000313" key="3">
    <source>
        <dbReference type="WBParaSite" id="MBELARI_LOCUS4082"/>
    </source>
</evidence>
<dbReference type="Proteomes" id="UP000887575">
    <property type="component" value="Unassembled WGS sequence"/>
</dbReference>
<proteinExistence type="predicted"/>
<reference evidence="3" key="1">
    <citation type="submission" date="2024-02" db="UniProtKB">
        <authorList>
            <consortium name="WormBaseParasite"/>
        </authorList>
    </citation>
    <scope>IDENTIFICATION</scope>
</reference>
<accession>A0AAF3FBA1</accession>
<organism evidence="2 3">
    <name type="scientific">Mesorhabditis belari</name>
    <dbReference type="NCBI Taxonomy" id="2138241"/>
    <lineage>
        <taxon>Eukaryota</taxon>
        <taxon>Metazoa</taxon>
        <taxon>Ecdysozoa</taxon>
        <taxon>Nematoda</taxon>
        <taxon>Chromadorea</taxon>
        <taxon>Rhabditida</taxon>
        <taxon>Rhabditina</taxon>
        <taxon>Rhabditomorpha</taxon>
        <taxon>Rhabditoidea</taxon>
        <taxon>Rhabditidae</taxon>
        <taxon>Mesorhabditinae</taxon>
        <taxon>Mesorhabditis</taxon>
    </lineage>
</organism>
<name>A0AAF3FBA1_9BILA</name>
<sequence length="84" mass="9379">MKTFLLLFSILTTSTAIYCNVEISGNGGTEFWCNCGDFCLTFRYQGKSLGGCGCNNGLAVCQKEGWNKYRNKWVYCCAKDSCNK</sequence>
<evidence type="ECO:0000256" key="1">
    <source>
        <dbReference type="SAM" id="SignalP"/>
    </source>
</evidence>
<feature type="signal peptide" evidence="1">
    <location>
        <begin position="1"/>
        <end position="16"/>
    </location>
</feature>
<feature type="chain" id="PRO_5042011328" evidence="1">
    <location>
        <begin position="17"/>
        <end position="84"/>
    </location>
</feature>
<protein>
    <submittedName>
        <fullName evidence="3">Uncharacterized protein</fullName>
    </submittedName>
</protein>